<reference evidence="11" key="1">
    <citation type="submission" date="2019-12" db="EMBL/GenBank/DDBJ databases">
        <title>Comparative genomics gives insights into the taxonomy of the Azoarcus-Aromatoleum group and reveals separate origins of nif in the plant-associated Azoarcus and non-plant-associated Aromatoleum sub-groups.</title>
        <authorList>
            <person name="Lafos M."/>
            <person name="Maluk M."/>
            <person name="Batista M."/>
            <person name="Junghare M."/>
            <person name="Carmona M."/>
            <person name="Faoro H."/>
            <person name="Cruz L.M."/>
            <person name="Battistoni F."/>
            <person name="De Souza E."/>
            <person name="Pedrosa F."/>
            <person name="Chen W.-M."/>
            <person name="Poole P.S."/>
            <person name="Dixon R.A."/>
            <person name="James E.K."/>
        </authorList>
    </citation>
    <scope>NUCLEOTIDE SEQUENCE</scope>
    <source>
        <strain evidence="11">NSC3</strain>
    </source>
</reference>
<keyword evidence="5" id="KW-0798">TonB box</keyword>
<gene>
    <name evidence="11" type="ORF">GPA21_17000</name>
</gene>
<comment type="subcellular location">
    <subcellularLocation>
        <location evidence="1 8">Cell outer membrane</location>
        <topology evidence="1 8">Multi-pass membrane protein</topology>
    </subcellularLocation>
</comment>
<evidence type="ECO:0000256" key="5">
    <source>
        <dbReference type="ARBA" id="ARBA00023077"/>
    </source>
</evidence>
<evidence type="ECO:0000313" key="12">
    <source>
        <dbReference type="Proteomes" id="UP000599523"/>
    </source>
</evidence>
<feature type="short sequence motif" description="TonB C-terminal box" evidence="9">
    <location>
        <begin position="466"/>
        <end position="483"/>
    </location>
</feature>
<dbReference type="InterPro" id="IPR000531">
    <property type="entry name" value="Beta-barrel_TonB"/>
</dbReference>
<keyword evidence="6 8" id="KW-0472">Membrane</keyword>
<dbReference type="InterPro" id="IPR039426">
    <property type="entry name" value="TonB-dep_rcpt-like"/>
</dbReference>
<keyword evidence="12" id="KW-1185">Reference proteome</keyword>
<evidence type="ECO:0000256" key="1">
    <source>
        <dbReference type="ARBA" id="ARBA00004571"/>
    </source>
</evidence>
<evidence type="ECO:0000256" key="3">
    <source>
        <dbReference type="ARBA" id="ARBA00022452"/>
    </source>
</evidence>
<dbReference type="Pfam" id="PF00593">
    <property type="entry name" value="TonB_dep_Rec_b-barrel"/>
    <property type="match status" value="1"/>
</dbReference>
<dbReference type="AlphaFoldDB" id="A0A972FFI9"/>
<keyword evidence="11" id="KW-0675">Receptor</keyword>
<comment type="similarity">
    <text evidence="8">Belongs to the TonB-dependent receptor family.</text>
</comment>
<evidence type="ECO:0000256" key="9">
    <source>
        <dbReference type="PROSITE-ProRule" id="PRU10144"/>
    </source>
</evidence>
<keyword evidence="3 8" id="KW-1134">Transmembrane beta strand</keyword>
<evidence type="ECO:0000259" key="10">
    <source>
        <dbReference type="Pfam" id="PF00593"/>
    </source>
</evidence>
<dbReference type="PROSITE" id="PS52016">
    <property type="entry name" value="TONB_DEPENDENT_REC_3"/>
    <property type="match status" value="1"/>
</dbReference>
<protein>
    <submittedName>
        <fullName evidence="11">TonB-dependent receptor</fullName>
    </submittedName>
</protein>
<organism evidence="11 12">
    <name type="scientific">Azoarcus taiwanensis</name>
    <dbReference type="NCBI Taxonomy" id="666964"/>
    <lineage>
        <taxon>Bacteria</taxon>
        <taxon>Pseudomonadati</taxon>
        <taxon>Pseudomonadota</taxon>
        <taxon>Betaproteobacteria</taxon>
        <taxon>Rhodocyclales</taxon>
        <taxon>Zoogloeaceae</taxon>
        <taxon>Azoarcus</taxon>
    </lineage>
</organism>
<dbReference type="PANTHER" id="PTHR30069:SF28">
    <property type="entry name" value="TONB-DEPENDENT RECEPTOR YNCD-RELATED"/>
    <property type="match status" value="1"/>
</dbReference>
<dbReference type="RefSeq" id="WP_339379798.1">
    <property type="nucleotide sequence ID" value="NZ_CAWPHM010000046.1"/>
</dbReference>
<accession>A0A972FFI9</accession>
<dbReference type="GO" id="GO:0015344">
    <property type="term" value="F:siderophore uptake transmembrane transporter activity"/>
    <property type="evidence" value="ECO:0007669"/>
    <property type="project" value="TreeGrafter"/>
</dbReference>
<evidence type="ECO:0000256" key="8">
    <source>
        <dbReference type="PROSITE-ProRule" id="PRU01360"/>
    </source>
</evidence>
<dbReference type="EMBL" id="WTVM01000141">
    <property type="protein sequence ID" value="NMG04653.1"/>
    <property type="molecule type" value="Genomic_DNA"/>
</dbReference>
<dbReference type="GO" id="GO:0044718">
    <property type="term" value="P:siderophore transmembrane transport"/>
    <property type="evidence" value="ECO:0007669"/>
    <property type="project" value="TreeGrafter"/>
</dbReference>
<dbReference type="SUPFAM" id="SSF56935">
    <property type="entry name" value="Porins"/>
    <property type="match status" value="1"/>
</dbReference>
<keyword evidence="2 8" id="KW-0813">Transport</keyword>
<dbReference type="InterPro" id="IPR010917">
    <property type="entry name" value="TonB_rcpt_CS"/>
</dbReference>
<dbReference type="InterPro" id="IPR036942">
    <property type="entry name" value="Beta-barrel_TonB_sf"/>
</dbReference>
<evidence type="ECO:0000256" key="4">
    <source>
        <dbReference type="ARBA" id="ARBA00022692"/>
    </source>
</evidence>
<keyword evidence="7 8" id="KW-0998">Cell outer membrane</keyword>
<evidence type="ECO:0000313" key="11">
    <source>
        <dbReference type="EMBL" id="NMG04653.1"/>
    </source>
</evidence>
<name>A0A972FFI9_9RHOO</name>
<dbReference type="PANTHER" id="PTHR30069">
    <property type="entry name" value="TONB-DEPENDENT OUTER MEMBRANE RECEPTOR"/>
    <property type="match status" value="1"/>
</dbReference>
<keyword evidence="4 8" id="KW-0812">Transmembrane</keyword>
<sequence length="483" mass="55035">MPHQPLNPYTRNFEIDLQRLNLTYSNNFSDTGNLLAVAYQFDDETEFWVAPIRFSGTGVPVGDNEVDRYQHINDYKQQQRGLKLEVRESFGRWGVMGGLEMRRNTFDEISVVKEDYKNSPAPAAPVFLAGDVMSDSFRKERTRAAYIEASLGVSDATTLTTNYRLDRIDLEDEDRMTASQGSKSLRVHSWRVGLDHRLSDRTALYGGVSTGFRTPTLTELAGNPDLEPEHTLTYEIGMRSSVDLLGWRTHLNGSLFHIERKDFILSNVGQYVSNRVGGDIFHDNVGHTVSRGLELALQTEVQHQLGFDVAYTYLHNRFSRYDDYHLALGNAQGGTKVNSLADLTNPLTQVYFQHYNNKGKTVPRSPEHTVNFRTHWHPADGWRLTAELDHRSSSYADEINQEKNPARTLLNLMLSFDRDVRVFGNERSRLRAFVKVDNVTDKRYWLIARGHHDANRDGVYNAEDLSIVPSPGRTWSAGLSLKF</sequence>
<dbReference type="PROSITE" id="PS01156">
    <property type="entry name" value="TONB_DEPENDENT_REC_2"/>
    <property type="match status" value="1"/>
</dbReference>
<proteinExistence type="inferred from homology"/>
<feature type="domain" description="TonB-dependent receptor-like beta-barrel" evidence="10">
    <location>
        <begin position="12"/>
        <end position="438"/>
    </location>
</feature>
<dbReference type="GO" id="GO:0009279">
    <property type="term" value="C:cell outer membrane"/>
    <property type="evidence" value="ECO:0007669"/>
    <property type="project" value="UniProtKB-SubCell"/>
</dbReference>
<evidence type="ECO:0000256" key="7">
    <source>
        <dbReference type="ARBA" id="ARBA00023237"/>
    </source>
</evidence>
<evidence type="ECO:0000256" key="2">
    <source>
        <dbReference type="ARBA" id="ARBA00022448"/>
    </source>
</evidence>
<comment type="caution">
    <text evidence="11">The sequence shown here is derived from an EMBL/GenBank/DDBJ whole genome shotgun (WGS) entry which is preliminary data.</text>
</comment>
<evidence type="ECO:0000256" key="6">
    <source>
        <dbReference type="ARBA" id="ARBA00023136"/>
    </source>
</evidence>
<dbReference type="Proteomes" id="UP000599523">
    <property type="component" value="Unassembled WGS sequence"/>
</dbReference>
<dbReference type="Gene3D" id="2.40.170.20">
    <property type="entry name" value="TonB-dependent receptor, beta-barrel domain"/>
    <property type="match status" value="1"/>
</dbReference>